<evidence type="ECO:0000256" key="1">
    <source>
        <dbReference type="SAM" id="Phobius"/>
    </source>
</evidence>
<dbReference type="AlphaFoldDB" id="A0A919GST3"/>
<keyword evidence="1" id="KW-1133">Transmembrane helix</keyword>
<evidence type="ECO:0000313" key="3">
    <source>
        <dbReference type="Proteomes" id="UP000600026"/>
    </source>
</evidence>
<dbReference type="GeneID" id="96800833"/>
<dbReference type="Proteomes" id="UP000600026">
    <property type="component" value="Unassembled WGS sequence"/>
</dbReference>
<dbReference type="RefSeq" id="WP_031142946.1">
    <property type="nucleotide sequence ID" value="NZ_BNEE01000003.1"/>
</dbReference>
<keyword evidence="1" id="KW-0812">Transmembrane</keyword>
<evidence type="ECO:0000313" key="2">
    <source>
        <dbReference type="EMBL" id="GHI82934.1"/>
    </source>
</evidence>
<comment type="caution">
    <text evidence="2">The sequence shown here is derived from an EMBL/GenBank/DDBJ whole genome shotgun (WGS) entry which is preliminary data.</text>
</comment>
<name>A0A919GST3_9ACTN</name>
<gene>
    <name evidence="2" type="ORF">Sxan_02980</name>
</gene>
<dbReference type="EMBL" id="BNEE01000003">
    <property type="protein sequence ID" value="GHI82934.1"/>
    <property type="molecule type" value="Genomic_DNA"/>
</dbReference>
<feature type="transmembrane region" description="Helical" evidence="1">
    <location>
        <begin position="28"/>
        <end position="48"/>
    </location>
</feature>
<proteinExistence type="predicted"/>
<keyword evidence="3" id="KW-1185">Reference proteome</keyword>
<reference evidence="2" key="1">
    <citation type="submission" date="2020-09" db="EMBL/GenBank/DDBJ databases">
        <title>Whole genome shotgun sequence of Streptomyces xanthophaeus NBRC 12829.</title>
        <authorList>
            <person name="Komaki H."/>
            <person name="Tamura T."/>
        </authorList>
    </citation>
    <scope>NUCLEOTIDE SEQUENCE</scope>
    <source>
        <strain evidence="2">NBRC 12829</strain>
    </source>
</reference>
<sequence length="62" mass="6709">MSNEDSDTGSPDGDRPRDPFRPGFEDRFWLVLLALIVAVLFVVGLMGGDSGGGHPDGYTGWR</sequence>
<organism evidence="2 3">
    <name type="scientific">Streptomyces xanthophaeus</name>
    <dbReference type="NCBI Taxonomy" id="67385"/>
    <lineage>
        <taxon>Bacteria</taxon>
        <taxon>Bacillati</taxon>
        <taxon>Actinomycetota</taxon>
        <taxon>Actinomycetes</taxon>
        <taxon>Kitasatosporales</taxon>
        <taxon>Streptomycetaceae</taxon>
        <taxon>Streptomyces</taxon>
    </lineage>
</organism>
<keyword evidence="1" id="KW-0472">Membrane</keyword>
<accession>A0A919GST3</accession>
<protein>
    <submittedName>
        <fullName evidence="2">Uncharacterized protein</fullName>
    </submittedName>
</protein>